<dbReference type="Proteomes" id="UP000321569">
    <property type="component" value="Unassembled WGS sequence"/>
</dbReference>
<sequence>MDLFQTYRPNANLKPGLNWLAVTTDIIRLGSTITIQLTKGLQMPLNGHGNRNYRLFSKKVEKFLQKVIGNGS</sequence>
<proteinExistence type="predicted"/>
<organism evidence="1 2">
    <name type="scientific">Lentilactobacillus rapi</name>
    <dbReference type="NCBI Taxonomy" id="481723"/>
    <lineage>
        <taxon>Bacteria</taxon>
        <taxon>Bacillati</taxon>
        <taxon>Bacillota</taxon>
        <taxon>Bacilli</taxon>
        <taxon>Lactobacillales</taxon>
        <taxon>Lactobacillaceae</taxon>
        <taxon>Lentilactobacillus</taxon>
    </lineage>
</organism>
<name>A0A512PKN1_9LACO</name>
<dbReference type="AlphaFoldDB" id="A0A512PKN1"/>
<dbReference type="EMBL" id="BKAM01000003">
    <property type="protein sequence ID" value="GEP71757.1"/>
    <property type="molecule type" value="Genomic_DNA"/>
</dbReference>
<protein>
    <submittedName>
        <fullName evidence="1">Uncharacterized protein</fullName>
    </submittedName>
</protein>
<accession>A0A512PKN1</accession>
<reference evidence="1 2" key="1">
    <citation type="submission" date="2019-07" db="EMBL/GenBank/DDBJ databases">
        <title>Whole genome shotgun sequence of Lactobacillus rapi NBRC 109618.</title>
        <authorList>
            <person name="Hosoyama A."/>
            <person name="Uohara A."/>
            <person name="Ohji S."/>
            <person name="Ichikawa N."/>
        </authorList>
    </citation>
    <scope>NUCLEOTIDE SEQUENCE [LARGE SCALE GENOMIC DNA]</scope>
    <source>
        <strain evidence="1 2">NBRC 109618</strain>
    </source>
</reference>
<gene>
    <name evidence="1" type="ORF">LRA02_06250</name>
</gene>
<evidence type="ECO:0000313" key="2">
    <source>
        <dbReference type="Proteomes" id="UP000321569"/>
    </source>
</evidence>
<comment type="caution">
    <text evidence="1">The sequence shown here is derived from an EMBL/GenBank/DDBJ whole genome shotgun (WGS) entry which is preliminary data.</text>
</comment>
<evidence type="ECO:0000313" key="1">
    <source>
        <dbReference type="EMBL" id="GEP71757.1"/>
    </source>
</evidence>